<reference evidence="3" key="1">
    <citation type="submission" date="2023-08" db="EMBL/GenBank/DDBJ databases">
        <title>Black Yeasts Isolated from many extreme environments.</title>
        <authorList>
            <person name="Coleine C."/>
            <person name="Stajich J.E."/>
            <person name="Selbmann L."/>
        </authorList>
    </citation>
    <scope>NUCLEOTIDE SEQUENCE</scope>
    <source>
        <strain evidence="3">CCFEE 5401</strain>
    </source>
</reference>
<name>A0AAN7TID8_9PEZI</name>
<feature type="compositionally biased region" description="Polar residues" evidence="1">
    <location>
        <begin position="238"/>
        <end position="247"/>
    </location>
</feature>
<accession>A0AAN7TID8</accession>
<feature type="domain" description="DUF3752" evidence="2">
    <location>
        <begin position="125"/>
        <end position="291"/>
    </location>
</feature>
<protein>
    <recommendedName>
        <fullName evidence="2">DUF3752 domain-containing protein</fullName>
    </recommendedName>
</protein>
<dbReference type="EMBL" id="JAVRRL010000030">
    <property type="protein sequence ID" value="KAK5112492.1"/>
    <property type="molecule type" value="Genomic_DNA"/>
</dbReference>
<comment type="caution">
    <text evidence="3">The sequence shown here is derived from an EMBL/GenBank/DDBJ whole genome shotgun (WGS) entry which is preliminary data.</text>
</comment>
<gene>
    <name evidence="3" type="ORF">LTR62_004249</name>
</gene>
<dbReference type="InterPro" id="IPR046331">
    <property type="entry name" value="GPAM1-like"/>
</dbReference>
<dbReference type="Proteomes" id="UP001310890">
    <property type="component" value="Unassembled WGS sequence"/>
</dbReference>
<feature type="compositionally biased region" description="Low complexity" evidence="1">
    <location>
        <begin position="283"/>
        <end position="297"/>
    </location>
</feature>
<proteinExistence type="predicted"/>
<feature type="compositionally biased region" description="Polar residues" evidence="1">
    <location>
        <begin position="147"/>
        <end position="172"/>
    </location>
</feature>
<feature type="compositionally biased region" description="Low complexity" evidence="1">
    <location>
        <begin position="91"/>
        <end position="102"/>
    </location>
</feature>
<evidence type="ECO:0000313" key="3">
    <source>
        <dbReference type="EMBL" id="KAK5112492.1"/>
    </source>
</evidence>
<feature type="compositionally biased region" description="Basic and acidic residues" evidence="1">
    <location>
        <begin position="59"/>
        <end position="70"/>
    </location>
</feature>
<feature type="compositionally biased region" description="Basic and acidic residues" evidence="1">
    <location>
        <begin position="208"/>
        <end position="217"/>
    </location>
</feature>
<evidence type="ECO:0000259" key="2">
    <source>
        <dbReference type="Pfam" id="PF12572"/>
    </source>
</evidence>
<dbReference type="InterPro" id="IPR022226">
    <property type="entry name" value="DUF3752"/>
</dbReference>
<feature type="compositionally biased region" description="Basic and acidic residues" evidence="1">
    <location>
        <begin position="253"/>
        <end position="265"/>
    </location>
</feature>
<dbReference type="PANTHER" id="PTHR46370">
    <property type="entry name" value="GPALPP MOTIFS-CONTAINING PROTEIN 1"/>
    <property type="match status" value="1"/>
</dbReference>
<sequence>MSAIGPTLPPHLLAKRKRQEEEKTKDEPPQASGAKPTSSPDSGEKRRKVIGPAMPSAPLEERPNRSGSDSKEDDDSDSDDDFGPALPGSIPTNFTTPGPNNNRFSRTPPTETETKPQRDTWMTLPPTQDNLAARLDPTKPRPRGFNTGKSAKSGGSTTTKGNESSSSAWNETPEQKRKRLQDEMMGIVNLGTATDAAEQQKAVAARKKREEDLDADARAQIAQAHGPSLMSRHENAHTAHSATGTKTNDLDDDPSKRSFDREKDMGTGLRIDSTQRKKLLNQASSGFSSKFAGGSYL</sequence>
<dbReference type="AlphaFoldDB" id="A0AAN7TID8"/>
<feature type="region of interest" description="Disordered" evidence="1">
    <location>
        <begin position="1"/>
        <end position="297"/>
    </location>
</feature>
<evidence type="ECO:0000313" key="4">
    <source>
        <dbReference type="Proteomes" id="UP001310890"/>
    </source>
</evidence>
<evidence type="ECO:0000256" key="1">
    <source>
        <dbReference type="SAM" id="MobiDB-lite"/>
    </source>
</evidence>
<dbReference type="PANTHER" id="PTHR46370:SF1">
    <property type="entry name" value="GPALPP MOTIFS-CONTAINING PROTEIN 1"/>
    <property type="match status" value="1"/>
</dbReference>
<organism evidence="3 4">
    <name type="scientific">Meristemomyces frigidus</name>
    <dbReference type="NCBI Taxonomy" id="1508187"/>
    <lineage>
        <taxon>Eukaryota</taxon>
        <taxon>Fungi</taxon>
        <taxon>Dikarya</taxon>
        <taxon>Ascomycota</taxon>
        <taxon>Pezizomycotina</taxon>
        <taxon>Dothideomycetes</taxon>
        <taxon>Dothideomycetidae</taxon>
        <taxon>Mycosphaerellales</taxon>
        <taxon>Teratosphaeriaceae</taxon>
        <taxon>Meristemomyces</taxon>
    </lineage>
</organism>
<feature type="compositionally biased region" description="Acidic residues" evidence="1">
    <location>
        <begin position="71"/>
        <end position="82"/>
    </location>
</feature>
<dbReference type="Pfam" id="PF12572">
    <property type="entry name" value="DUF3752"/>
    <property type="match status" value="1"/>
</dbReference>
<feature type="compositionally biased region" description="Basic and acidic residues" evidence="1">
    <location>
        <begin position="18"/>
        <end position="28"/>
    </location>
</feature>